<accession>A0ABS4EBB9</accession>
<dbReference type="EMBL" id="JAGGJX010000002">
    <property type="protein sequence ID" value="MBP1855243.1"/>
    <property type="molecule type" value="Genomic_DNA"/>
</dbReference>
<dbReference type="RefSeq" id="WP_209456691.1">
    <property type="nucleotide sequence ID" value="NZ_BAAACS010000002.1"/>
</dbReference>
<reference evidence="1 2" key="1">
    <citation type="submission" date="2021-03" db="EMBL/GenBank/DDBJ databases">
        <title>Genomic Encyclopedia of Type Strains, Phase IV (KMG-IV): sequencing the most valuable type-strain genomes for metagenomic binning, comparative biology and taxonomic classification.</title>
        <authorList>
            <person name="Goeker M."/>
        </authorList>
    </citation>
    <scope>NUCLEOTIDE SEQUENCE [LARGE SCALE GENOMIC DNA]</scope>
    <source>
        <strain evidence="1 2">DSM 1289</strain>
    </source>
</reference>
<evidence type="ECO:0000313" key="2">
    <source>
        <dbReference type="Proteomes" id="UP000767291"/>
    </source>
</evidence>
<sequence>MKYLNFYDKLNSLSDKEYIEMFLLYSISPVISHLKPASTITIKKKNDMLYNRWIKYGKDFIAEINLKFTELRENNDVVVLMIYDSKSIEECVSQYENNKFLTGLGYKNGSVEDYIDKLKVRYAKYHCPHELGLFLGIPIKDVKDFIDCSDKKCLMCGYWKVYNDFELAQEIFEKYDKIKEHTMDSVLCGNTAMNITRSIREYFYYPIKKVQ</sequence>
<dbReference type="InterPro" id="IPR024523">
    <property type="entry name" value="DUF3793"/>
</dbReference>
<gene>
    <name evidence="1" type="ORF">J2Z43_001636</name>
</gene>
<proteinExistence type="predicted"/>
<keyword evidence="2" id="KW-1185">Reference proteome</keyword>
<evidence type="ECO:0000313" key="1">
    <source>
        <dbReference type="EMBL" id="MBP1855243.1"/>
    </source>
</evidence>
<evidence type="ECO:0008006" key="3">
    <source>
        <dbReference type="Google" id="ProtNLM"/>
    </source>
</evidence>
<comment type="caution">
    <text evidence="1">The sequence shown here is derived from an EMBL/GenBank/DDBJ whole genome shotgun (WGS) entry which is preliminary data.</text>
</comment>
<dbReference type="Pfam" id="PF12672">
    <property type="entry name" value="DUF3793"/>
    <property type="match status" value="1"/>
</dbReference>
<dbReference type="Proteomes" id="UP000767291">
    <property type="component" value="Unassembled WGS sequence"/>
</dbReference>
<organism evidence="1 2">
    <name type="scientific">Metaclostridioides mangenotii</name>
    <dbReference type="NCBI Taxonomy" id="1540"/>
    <lineage>
        <taxon>Bacteria</taxon>
        <taxon>Bacillati</taxon>
        <taxon>Bacillota</taxon>
        <taxon>Clostridia</taxon>
        <taxon>Peptostreptococcales</taxon>
        <taxon>Peptostreptococcaceae</taxon>
        <taxon>Metaclostridioides</taxon>
    </lineage>
</organism>
<name>A0ABS4EBB9_9FIRM</name>
<protein>
    <recommendedName>
        <fullName evidence="3">DUF3793 family protein</fullName>
    </recommendedName>
</protein>